<organism evidence="1 2">
    <name type="scientific">Citrus sinensis</name>
    <name type="common">Sweet orange</name>
    <name type="synonym">Citrus aurantium var. sinensis</name>
    <dbReference type="NCBI Taxonomy" id="2711"/>
    <lineage>
        <taxon>Eukaryota</taxon>
        <taxon>Viridiplantae</taxon>
        <taxon>Streptophyta</taxon>
        <taxon>Embryophyta</taxon>
        <taxon>Tracheophyta</taxon>
        <taxon>Spermatophyta</taxon>
        <taxon>Magnoliopsida</taxon>
        <taxon>eudicotyledons</taxon>
        <taxon>Gunneridae</taxon>
        <taxon>Pentapetalae</taxon>
        <taxon>rosids</taxon>
        <taxon>malvids</taxon>
        <taxon>Sapindales</taxon>
        <taxon>Rutaceae</taxon>
        <taxon>Aurantioideae</taxon>
        <taxon>Citrus</taxon>
    </lineage>
</organism>
<evidence type="ECO:0000313" key="1">
    <source>
        <dbReference type="EMBL" id="KAH9714217.1"/>
    </source>
</evidence>
<sequence>MLSRQGQWNRSGDLCTGAAIDDSIVFDNPNYNPFIKCDCSSQNGIVCHITQLKVYVLNVVGVIPDELWNLTSLFNLQSFGSEIRRNINTNVLNSSGFNGKEQDKYLFSKNKSSFKFLFKYYTTSSHVSLKAFSSTTTSASDQASNESDSPITEAEGDEMEFNRVNCLVWVLHESAGSFSHAIESLELPGSGAELAMAWNGKDVHEWHRRIAYRVAVYALLKMAIEVENLLSQDRHNIHAPVKEILSPKMMAAGEFIENQLSMRHSELLQWFRIVELPRIAGFFSSLLKKWSIEYAGSGVAGIIVAISCCVAIGKLGPGRISCPMFKMSIEDASIELMNISYSFVSVDKLHQLATEAGFEPDFLSHFGKKVLPCNNVEELEFWIGLAQKKLLVAFHRESVLLETKTLHEKVQADSLVTLGLFAYLGRKTRKFLSSKGINDLDEMLKDFLSYLECGSLFIYPEFSSISVYQLFMEVVTDEIGWLDFYAAFPSFCNQERRSKHHAIQAEKEIILSNVFTVCYDVFSGFAHFTRSAQQPLEAELLAFLLRRWVVIAFLLMFSSSGLLKNSETGSSDRIPSLGTKSTSRFSAALEAKEKPTELVTRGNTNNKSQHPFNLRKVRLTGNDSSCQDSSSAGGDAITFVEGTNAAKSNAQQEGLIKKYSIKLMSTSMDVWMGTQLLFIDIMTCLELLLRQLEGHKITERERRKIKRTVNDITTLIPITILMLLPVSAVGHAAMLAAIKRYMPSMIPSPYSTERLDVVKQLERTKKMEVKSWGSLEDPPTMP</sequence>
<proteinExistence type="predicted"/>
<comment type="caution">
    <text evidence="1">The sequence shown here is derived from an EMBL/GenBank/DDBJ whole genome shotgun (WGS) entry which is preliminary data.</text>
</comment>
<name>A0ACB8J8Z2_CITSI</name>
<evidence type="ECO:0000313" key="2">
    <source>
        <dbReference type="Proteomes" id="UP000829398"/>
    </source>
</evidence>
<dbReference type="EMBL" id="CM039176">
    <property type="protein sequence ID" value="KAH9714217.1"/>
    <property type="molecule type" value="Genomic_DNA"/>
</dbReference>
<reference evidence="2" key="1">
    <citation type="journal article" date="2023" name="Hortic. Res.">
        <title>A chromosome-level phased genome enabling allele-level studies in sweet orange: a case study on citrus Huanglongbing tolerance.</title>
        <authorList>
            <person name="Wu B."/>
            <person name="Yu Q."/>
            <person name="Deng Z."/>
            <person name="Duan Y."/>
            <person name="Luo F."/>
            <person name="Gmitter F. Jr."/>
        </authorList>
    </citation>
    <scope>NUCLEOTIDE SEQUENCE [LARGE SCALE GENOMIC DNA]</scope>
    <source>
        <strain evidence="2">cv. Valencia</strain>
    </source>
</reference>
<gene>
    <name evidence="1" type="ORF">KPL71_020589</name>
</gene>
<accession>A0ACB8J8Z2</accession>
<protein>
    <submittedName>
        <fullName evidence="1">LETM1 domain-containing protein</fullName>
    </submittedName>
</protein>
<keyword evidence="2" id="KW-1185">Reference proteome</keyword>
<dbReference type="Proteomes" id="UP000829398">
    <property type="component" value="Chromosome 7"/>
</dbReference>